<organism evidence="1 2">
    <name type="scientific">Nocardioides panacisoli</name>
    <dbReference type="NCBI Taxonomy" id="627624"/>
    <lineage>
        <taxon>Bacteria</taxon>
        <taxon>Bacillati</taxon>
        <taxon>Actinomycetota</taxon>
        <taxon>Actinomycetes</taxon>
        <taxon>Propionibacteriales</taxon>
        <taxon>Nocardioidaceae</taxon>
        <taxon>Nocardioides</taxon>
    </lineage>
</organism>
<dbReference type="RefSeq" id="WP_344772171.1">
    <property type="nucleotide sequence ID" value="NZ_BAABAH010000001.1"/>
</dbReference>
<sequence length="185" mass="19535">MADDLGRPLRRTSPSVVESDPFWAAVRERHPGATLVLLPPELPGDEPPPVPLAEARDAVRAARRAWEVAAPVLEEYGDPGSPSVGWRSRPGGRALVTEAGVRGIGVDAGAAALREIAARLDRDDGGWRFDPGSRNGHPLLRATDGHAELRAEAGPGATVLTVATRPMAVAGQDRALLVEEAGSWR</sequence>
<comment type="caution">
    <text evidence="1">The sequence shown here is derived from an EMBL/GenBank/DDBJ whole genome shotgun (WGS) entry which is preliminary data.</text>
</comment>
<evidence type="ECO:0000313" key="1">
    <source>
        <dbReference type="EMBL" id="GAA3804372.1"/>
    </source>
</evidence>
<dbReference type="EMBL" id="BAABAH010000001">
    <property type="protein sequence ID" value="GAA3804372.1"/>
    <property type="molecule type" value="Genomic_DNA"/>
</dbReference>
<reference evidence="2" key="1">
    <citation type="journal article" date="2019" name="Int. J. Syst. Evol. Microbiol.">
        <title>The Global Catalogue of Microorganisms (GCM) 10K type strain sequencing project: providing services to taxonomists for standard genome sequencing and annotation.</title>
        <authorList>
            <consortium name="The Broad Institute Genomics Platform"/>
            <consortium name="The Broad Institute Genome Sequencing Center for Infectious Disease"/>
            <person name="Wu L."/>
            <person name="Ma J."/>
        </authorList>
    </citation>
    <scope>NUCLEOTIDE SEQUENCE [LARGE SCALE GENOMIC DNA]</scope>
    <source>
        <strain evidence="2">JCM 16953</strain>
    </source>
</reference>
<name>A0ABP7HXG2_9ACTN</name>
<keyword evidence="2" id="KW-1185">Reference proteome</keyword>
<gene>
    <name evidence="1" type="ORF">GCM10022242_04600</name>
</gene>
<protein>
    <submittedName>
        <fullName evidence="1">Uncharacterized protein</fullName>
    </submittedName>
</protein>
<evidence type="ECO:0000313" key="2">
    <source>
        <dbReference type="Proteomes" id="UP001501821"/>
    </source>
</evidence>
<dbReference type="Proteomes" id="UP001501821">
    <property type="component" value="Unassembled WGS sequence"/>
</dbReference>
<proteinExistence type="predicted"/>
<accession>A0ABP7HXG2</accession>